<dbReference type="PANTHER" id="PTHR12843:SF5">
    <property type="entry name" value="EEF1A LYSINE METHYLTRANSFERASE 2"/>
    <property type="match status" value="1"/>
</dbReference>
<evidence type="ECO:0000313" key="2">
    <source>
        <dbReference type="EMBL" id="PJF35378.1"/>
    </source>
</evidence>
<dbReference type="GO" id="GO:0008168">
    <property type="term" value="F:methyltransferase activity"/>
    <property type="evidence" value="ECO:0007669"/>
    <property type="project" value="UniProtKB-KW"/>
</dbReference>
<dbReference type="PANTHER" id="PTHR12843">
    <property type="entry name" value="PROTEIN-LYSINE N-METHYLTRANSFERASE METTL10"/>
    <property type="match status" value="1"/>
</dbReference>
<dbReference type="Pfam" id="PF13649">
    <property type="entry name" value="Methyltransf_25"/>
    <property type="match status" value="1"/>
</dbReference>
<dbReference type="SUPFAM" id="SSF53335">
    <property type="entry name" value="S-adenosyl-L-methionine-dependent methyltransferases"/>
    <property type="match status" value="1"/>
</dbReference>
<dbReference type="Gene3D" id="3.40.50.150">
    <property type="entry name" value="Vaccinia Virus protein VP39"/>
    <property type="match status" value="1"/>
</dbReference>
<evidence type="ECO:0000313" key="3">
    <source>
        <dbReference type="Proteomes" id="UP000229681"/>
    </source>
</evidence>
<organism evidence="2 3">
    <name type="scientific">Candidatus Thermofonsia Clade 1 bacterium</name>
    <dbReference type="NCBI Taxonomy" id="2364210"/>
    <lineage>
        <taxon>Bacteria</taxon>
        <taxon>Bacillati</taxon>
        <taxon>Chloroflexota</taxon>
        <taxon>Candidatus Thermofontia</taxon>
        <taxon>Candidatus Thermofonsia Clade 1</taxon>
    </lineage>
</organism>
<keyword evidence="2" id="KW-0808">Transferase</keyword>
<accession>A0A2M8PCV8</accession>
<feature type="domain" description="Methyltransferase" evidence="1">
    <location>
        <begin position="39"/>
        <end position="136"/>
    </location>
</feature>
<proteinExistence type="predicted"/>
<evidence type="ECO:0000259" key="1">
    <source>
        <dbReference type="Pfam" id="PF13649"/>
    </source>
</evidence>
<dbReference type="GO" id="GO:0032259">
    <property type="term" value="P:methylation"/>
    <property type="evidence" value="ECO:0007669"/>
    <property type="project" value="UniProtKB-KW"/>
</dbReference>
<gene>
    <name evidence="2" type="ORF">CUN49_10870</name>
</gene>
<protein>
    <submittedName>
        <fullName evidence="2">Class I SAM-dependent methyltransferase</fullName>
    </submittedName>
</protein>
<reference evidence="2 3" key="1">
    <citation type="submission" date="2017-11" db="EMBL/GenBank/DDBJ databases">
        <title>Evolution of Phototrophy in the Chloroflexi Phylum Driven by Horizontal Gene Transfer.</title>
        <authorList>
            <person name="Ward L.M."/>
            <person name="Hemp J."/>
            <person name="Shih P.M."/>
            <person name="Mcglynn S.E."/>
            <person name="Fischer W."/>
        </authorList>
    </citation>
    <scope>NUCLEOTIDE SEQUENCE [LARGE SCALE GENOMIC DNA]</scope>
    <source>
        <strain evidence="2">JP3_13</strain>
    </source>
</reference>
<dbReference type="InterPro" id="IPR041698">
    <property type="entry name" value="Methyltransf_25"/>
</dbReference>
<comment type="caution">
    <text evidence="2">The sequence shown here is derived from an EMBL/GenBank/DDBJ whole genome shotgun (WGS) entry which is preliminary data.</text>
</comment>
<dbReference type="AlphaFoldDB" id="A0A2M8PCV8"/>
<sequence length="193" mass="21878">MSRLRFWWRYFRHKTPWDTNITPPEIVALAERLPVGSAIDLGCGTGTNVIYLAQRGWRAVGVDFAPNAIGIARRKARRAGVDAFAKFYVSDVTKLEWLESSVYAPFTFAMDIGCLHALSPEAQRAYAAQLARLTASGATYALYAHQRRNQMQFDFTAEHVERLFKPHFTLLQATYSTDTSSGYASGWYELRRV</sequence>
<dbReference type="InterPro" id="IPR029063">
    <property type="entry name" value="SAM-dependent_MTases_sf"/>
</dbReference>
<dbReference type="Proteomes" id="UP000229681">
    <property type="component" value="Unassembled WGS sequence"/>
</dbReference>
<name>A0A2M8PCV8_9CHLR</name>
<dbReference type="CDD" id="cd02440">
    <property type="entry name" value="AdoMet_MTases"/>
    <property type="match status" value="1"/>
</dbReference>
<keyword evidence="2" id="KW-0489">Methyltransferase</keyword>
<dbReference type="EMBL" id="PGTM01000164">
    <property type="protein sequence ID" value="PJF35378.1"/>
    <property type="molecule type" value="Genomic_DNA"/>
</dbReference>